<accession>G4TST9</accession>
<dbReference type="Proteomes" id="UP000007148">
    <property type="component" value="Unassembled WGS sequence"/>
</dbReference>
<keyword evidence="2" id="KW-1185">Reference proteome</keyword>
<gene>
    <name evidence="1" type="ORF">PIIN_08338</name>
</gene>
<comment type="caution">
    <text evidence="1">The sequence shown here is derived from an EMBL/GenBank/DDBJ whole genome shotgun (WGS) entry which is preliminary data.</text>
</comment>
<dbReference type="AlphaFoldDB" id="G4TST9"/>
<reference evidence="1 2" key="1">
    <citation type="journal article" date="2011" name="PLoS Pathog.">
        <title>Endophytic Life Strategies Decoded by Genome and Transcriptome Analyses of the Mutualistic Root Symbiont Piriformospora indica.</title>
        <authorList>
            <person name="Zuccaro A."/>
            <person name="Lahrmann U."/>
            <person name="Guldener U."/>
            <person name="Langen G."/>
            <person name="Pfiffi S."/>
            <person name="Biedenkopf D."/>
            <person name="Wong P."/>
            <person name="Samans B."/>
            <person name="Grimm C."/>
            <person name="Basiewicz M."/>
            <person name="Murat C."/>
            <person name="Martin F."/>
            <person name="Kogel K.H."/>
        </authorList>
    </citation>
    <scope>NUCLEOTIDE SEQUENCE [LARGE SCALE GENOMIC DNA]</scope>
    <source>
        <strain evidence="1 2">DSM 11827</strain>
    </source>
</reference>
<name>G4TST9_SERID</name>
<dbReference type="EMBL" id="CAFZ01000308">
    <property type="protein sequence ID" value="CCA74386.1"/>
    <property type="molecule type" value="Genomic_DNA"/>
</dbReference>
<organism evidence="1 2">
    <name type="scientific">Serendipita indica (strain DSM 11827)</name>
    <name type="common">Root endophyte fungus</name>
    <name type="synonym">Piriformospora indica</name>
    <dbReference type="NCBI Taxonomy" id="1109443"/>
    <lineage>
        <taxon>Eukaryota</taxon>
        <taxon>Fungi</taxon>
        <taxon>Dikarya</taxon>
        <taxon>Basidiomycota</taxon>
        <taxon>Agaricomycotina</taxon>
        <taxon>Agaricomycetes</taxon>
        <taxon>Sebacinales</taxon>
        <taxon>Serendipitaceae</taxon>
        <taxon>Serendipita</taxon>
    </lineage>
</organism>
<dbReference type="InParanoid" id="G4TST9"/>
<proteinExistence type="predicted"/>
<evidence type="ECO:0000313" key="1">
    <source>
        <dbReference type="EMBL" id="CCA74386.1"/>
    </source>
</evidence>
<dbReference type="HOGENOM" id="CLU_1938966_0_0_1"/>
<evidence type="ECO:0000313" key="2">
    <source>
        <dbReference type="Proteomes" id="UP000007148"/>
    </source>
</evidence>
<protein>
    <submittedName>
        <fullName evidence="1">Uncharacterized protein</fullName>
    </submittedName>
</protein>
<sequence>MVQEASRSRLAPRRRLWRGSTTWTISSIRNTPLYSIPERPCSCCWAGCTAQILYGRASWSFHKTVQATGQTVNDTCEWNLYRDFKAVPDDRQANATLHQQYDLTQETFHKAVYRVDNATQPPIATLGMPT</sequence>